<comment type="pathway">
    <text evidence="1">Cofactor biosynthesis; adenosylcobalamin biosynthesis.</text>
</comment>
<dbReference type="InterPro" id="IPR000878">
    <property type="entry name" value="4pyrrol_Mease"/>
</dbReference>
<accession>A0ABS4EEB7</accession>
<dbReference type="PANTHER" id="PTHR43182">
    <property type="entry name" value="COBALT-PRECORRIN-6B C(15)-METHYLTRANSFERASE (DECARBOXYLATING)"/>
    <property type="match status" value="1"/>
</dbReference>
<dbReference type="NCBIfam" id="NF004456">
    <property type="entry name" value="PRK05787.1-4"/>
    <property type="match status" value="1"/>
</dbReference>
<gene>
    <name evidence="7" type="ORF">J2Z43_002742</name>
</gene>
<evidence type="ECO:0000256" key="4">
    <source>
        <dbReference type="ARBA" id="ARBA00022679"/>
    </source>
</evidence>
<dbReference type="InterPro" id="IPR014776">
    <property type="entry name" value="4pyrrole_Mease_sub2"/>
</dbReference>
<organism evidence="7 8">
    <name type="scientific">Metaclostridioides mangenotii</name>
    <dbReference type="NCBI Taxonomy" id="1540"/>
    <lineage>
        <taxon>Bacteria</taxon>
        <taxon>Bacillati</taxon>
        <taxon>Bacillota</taxon>
        <taxon>Clostridia</taxon>
        <taxon>Peptostreptococcales</taxon>
        <taxon>Peptostreptococcaceae</taxon>
        <taxon>Metaclostridioides</taxon>
    </lineage>
</organism>
<evidence type="ECO:0000259" key="6">
    <source>
        <dbReference type="Pfam" id="PF00590"/>
    </source>
</evidence>
<dbReference type="InterPro" id="IPR014777">
    <property type="entry name" value="4pyrrole_Mease_sub1"/>
</dbReference>
<dbReference type="InterPro" id="IPR035996">
    <property type="entry name" value="4pyrrol_Methylase_sf"/>
</dbReference>
<dbReference type="GO" id="GO:0032259">
    <property type="term" value="P:methylation"/>
    <property type="evidence" value="ECO:0007669"/>
    <property type="project" value="UniProtKB-KW"/>
</dbReference>
<proteinExistence type="predicted"/>
<dbReference type="NCBIfam" id="TIGR02467">
    <property type="entry name" value="CbiE"/>
    <property type="match status" value="1"/>
</dbReference>
<keyword evidence="3 7" id="KW-0489">Methyltransferase</keyword>
<name>A0ABS4EEB7_9FIRM</name>
<dbReference type="InterPro" id="IPR050714">
    <property type="entry name" value="Cobalamin_biosynth_MTase"/>
</dbReference>
<evidence type="ECO:0000256" key="3">
    <source>
        <dbReference type="ARBA" id="ARBA00022603"/>
    </source>
</evidence>
<feature type="domain" description="Tetrapyrrole methylase" evidence="6">
    <location>
        <begin position="1"/>
        <end position="187"/>
    </location>
</feature>
<dbReference type="GO" id="GO:0008168">
    <property type="term" value="F:methyltransferase activity"/>
    <property type="evidence" value="ECO:0007669"/>
    <property type="project" value="UniProtKB-KW"/>
</dbReference>
<dbReference type="Gene3D" id="3.30.950.10">
    <property type="entry name" value="Methyltransferase, Cobalt-precorrin-4 Transmethylase, Domain 2"/>
    <property type="match status" value="1"/>
</dbReference>
<dbReference type="Gene3D" id="3.40.1010.10">
    <property type="entry name" value="Cobalt-precorrin-4 Transmethylase, Domain 1"/>
    <property type="match status" value="1"/>
</dbReference>
<evidence type="ECO:0000256" key="2">
    <source>
        <dbReference type="ARBA" id="ARBA00022573"/>
    </source>
</evidence>
<evidence type="ECO:0000256" key="1">
    <source>
        <dbReference type="ARBA" id="ARBA00004953"/>
    </source>
</evidence>
<evidence type="ECO:0000313" key="8">
    <source>
        <dbReference type="Proteomes" id="UP000767291"/>
    </source>
</evidence>
<dbReference type="SUPFAM" id="SSF53790">
    <property type="entry name" value="Tetrapyrrole methylase"/>
    <property type="match status" value="1"/>
</dbReference>
<evidence type="ECO:0000313" key="7">
    <source>
        <dbReference type="EMBL" id="MBP1856290.1"/>
    </source>
</evidence>
<dbReference type="PANTHER" id="PTHR43182:SF1">
    <property type="entry name" value="COBALT-PRECORRIN-7 C(5)-METHYLTRANSFERASE"/>
    <property type="match status" value="1"/>
</dbReference>
<dbReference type="RefSeq" id="WP_209457623.1">
    <property type="nucleotide sequence ID" value="NZ_BAAACS010000005.1"/>
</dbReference>
<comment type="caution">
    <text evidence="7">The sequence shown here is derived from an EMBL/GenBank/DDBJ whole genome shotgun (WGS) entry which is preliminary data.</text>
</comment>
<evidence type="ECO:0000256" key="5">
    <source>
        <dbReference type="ARBA" id="ARBA00022691"/>
    </source>
</evidence>
<keyword evidence="2" id="KW-0169">Cobalamin biosynthesis</keyword>
<dbReference type="CDD" id="cd11644">
    <property type="entry name" value="Precorrin-6Y-MT"/>
    <property type="match status" value="1"/>
</dbReference>
<sequence length="206" mass="23227">MINIIGLGPGKFDYITKIGENLIKNSDIIIGGKRNLESIEDYIGEKLEITDNLKDIVEHINKNKNKEISIIASGDPSIYGIARYIVKNVDSENISDDVNIISGISSMQYIFSKIYIDMNDLYITSSHGKEPNFDYILSHKKACMVTDKNIGPREISKEIMTRGLKKTVVVGENMSYDNERITVGSPEDILKKENYDMNVVVILDEE</sequence>
<keyword evidence="4 7" id="KW-0808">Transferase</keyword>
<dbReference type="InterPro" id="IPR012818">
    <property type="entry name" value="CbiE"/>
</dbReference>
<protein>
    <submittedName>
        <fullName evidence="7">Cobalt-precorrin-7 (C5)-methyltransferase</fullName>
        <ecNumber evidence="7">2.1.1.289</ecNumber>
    </submittedName>
</protein>
<dbReference type="EMBL" id="JAGGJX010000008">
    <property type="protein sequence ID" value="MBP1856290.1"/>
    <property type="molecule type" value="Genomic_DNA"/>
</dbReference>
<reference evidence="7 8" key="1">
    <citation type="submission" date="2021-03" db="EMBL/GenBank/DDBJ databases">
        <title>Genomic Encyclopedia of Type Strains, Phase IV (KMG-IV): sequencing the most valuable type-strain genomes for metagenomic binning, comparative biology and taxonomic classification.</title>
        <authorList>
            <person name="Goeker M."/>
        </authorList>
    </citation>
    <scope>NUCLEOTIDE SEQUENCE [LARGE SCALE GENOMIC DNA]</scope>
    <source>
        <strain evidence="7 8">DSM 1289</strain>
    </source>
</reference>
<dbReference type="Proteomes" id="UP000767291">
    <property type="component" value="Unassembled WGS sequence"/>
</dbReference>
<keyword evidence="8" id="KW-1185">Reference proteome</keyword>
<dbReference type="Pfam" id="PF00590">
    <property type="entry name" value="TP_methylase"/>
    <property type="match status" value="1"/>
</dbReference>
<keyword evidence="5" id="KW-0949">S-adenosyl-L-methionine</keyword>
<dbReference type="EC" id="2.1.1.289" evidence="7"/>